<feature type="compositionally biased region" description="Polar residues" evidence="5">
    <location>
        <begin position="1078"/>
        <end position="1091"/>
    </location>
</feature>
<feature type="domain" description="Gram-positive cocci surface proteins LPxTG" evidence="6">
    <location>
        <begin position="2267"/>
        <end position="2303"/>
    </location>
</feature>
<feature type="region of interest" description="Disordered" evidence="5">
    <location>
        <begin position="1863"/>
        <end position="1883"/>
    </location>
</feature>
<dbReference type="Pfam" id="PF00746">
    <property type="entry name" value="Gram_pos_anchor"/>
    <property type="match status" value="1"/>
</dbReference>
<feature type="compositionally biased region" description="Polar residues" evidence="5">
    <location>
        <begin position="1721"/>
        <end position="1730"/>
    </location>
</feature>
<feature type="compositionally biased region" description="Low complexity" evidence="5">
    <location>
        <begin position="2158"/>
        <end position="2169"/>
    </location>
</feature>
<dbReference type="Gene3D" id="2.60.40.4300">
    <property type="match status" value="11"/>
</dbReference>
<proteinExistence type="predicted"/>
<accession>A0ABV0I7X1</accession>
<dbReference type="InterPro" id="IPR005877">
    <property type="entry name" value="YSIRK_signal_dom"/>
</dbReference>
<keyword evidence="8" id="KW-1185">Reference proteome</keyword>
<evidence type="ECO:0000256" key="4">
    <source>
        <dbReference type="ARBA" id="ARBA00023088"/>
    </source>
</evidence>
<organism evidence="7 8">
    <name type="scientific">Limosilactobacillus allomucosae</name>
    <dbReference type="NCBI Taxonomy" id="3142938"/>
    <lineage>
        <taxon>Bacteria</taxon>
        <taxon>Bacillati</taxon>
        <taxon>Bacillota</taxon>
        <taxon>Bacilli</taxon>
        <taxon>Lactobacillales</taxon>
        <taxon>Lactobacillaceae</taxon>
        <taxon>Limosilactobacillus</taxon>
    </lineage>
</organism>
<evidence type="ECO:0000256" key="5">
    <source>
        <dbReference type="SAM" id="MobiDB-lite"/>
    </source>
</evidence>
<dbReference type="NCBIfam" id="TIGR01168">
    <property type="entry name" value="YSIRK_signal"/>
    <property type="match status" value="1"/>
</dbReference>
<protein>
    <submittedName>
        <fullName evidence="7">YSIRK-type signal peptide-containing protein</fullName>
    </submittedName>
</protein>
<evidence type="ECO:0000256" key="3">
    <source>
        <dbReference type="ARBA" id="ARBA00022729"/>
    </source>
</evidence>
<keyword evidence="1" id="KW-0134">Cell wall</keyword>
<name>A0ABV0I7X1_9LACO</name>
<dbReference type="PROSITE" id="PS50847">
    <property type="entry name" value="GRAM_POS_ANCHORING"/>
    <property type="match status" value="1"/>
</dbReference>
<evidence type="ECO:0000313" key="8">
    <source>
        <dbReference type="Proteomes" id="UP001456307"/>
    </source>
</evidence>
<evidence type="ECO:0000313" key="7">
    <source>
        <dbReference type="EMBL" id="MEO5287074.1"/>
    </source>
</evidence>
<feature type="compositionally biased region" description="Polar residues" evidence="5">
    <location>
        <begin position="1061"/>
        <end position="1071"/>
    </location>
</feature>
<keyword evidence="4" id="KW-0572">Peptidoglycan-anchor</keyword>
<dbReference type="Pfam" id="PF04650">
    <property type="entry name" value="YSIRK_signal"/>
    <property type="match status" value="1"/>
</dbReference>
<feature type="compositionally biased region" description="Polar residues" evidence="5">
    <location>
        <begin position="2209"/>
        <end position="2272"/>
    </location>
</feature>
<keyword evidence="2" id="KW-0964">Secreted</keyword>
<reference evidence="7 8" key="1">
    <citation type="submission" date="2024-04" db="EMBL/GenBank/DDBJ databases">
        <title>Limosilactobacillus allomucosae sp. nov., a novel species isolated from wild boar faecal samples as potential probiotics for domestic pigs.</title>
        <authorList>
            <person name="Chen B."/>
        </authorList>
    </citation>
    <scope>NUCLEOTIDE SEQUENCE [LARGE SCALE GENOMIC DNA]</scope>
    <source>
        <strain evidence="7 8">WILCCON 0055</strain>
    </source>
</reference>
<feature type="region of interest" description="Disordered" evidence="5">
    <location>
        <begin position="2147"/>
        <end position="2275"/>
    </location>
</feature>
<dbReference type="EMBL" id="JBCNVT010000002">
    <property type="protein sequence ID" value="MEO5287074.1"/>
    <property type="molecule type" value="Genomic_DNA"/>
</dbReference>
<feature type="region of interest" description="Disordered" evidence="5">
    <location>
        <begin position="742"/>
        <end position="771"/>
    </location>
</feature>
<dbReference type="RefSeq" id="WP_347985697.1">
    <property type="nucleotide sequence ID" value="NZ_JBCNVT010000002.1"/>
</dbReference>
<feature type="compositionally biased region" description="Polar residues" evidence="5">
    <location>
        <begin position="1694"/>
        <end position="1707"/>
    </location>
</feature>
<keyword evidence="3" id="KW-0732">Signal</keyword>
<evidence type="ECO:0000259" key="6">
    <source>
        <dbReference type="PROSITE" id="PS50847"/>
    </source>
</evidence>
<feature type="region of interest" description="Disordered" evidence="5">
    <location>
        <begin position="1218"/>
        <end position="1260"/>
    </location>
</feature>
<evidence type="ECO:0000256" key="2">
    <source>
        <dbReference type="ARBA" id="ARBA00022525"/>
    </source>
</evidence>
<dbReference type="Pfam" id="PF17966">
    <property type="entry name" value="Muc_B2"/>
    <property type="match status" value="11"/>
</dbReference>
<feature type="region of interest" description="Disordered" evidence="5">
    <location>
        <begin position="586"/>
        <end position="615"/>
    </location>
</feature>
<sequence>MADGRQRFSLRRLNIGTVSVLIGTIFFFGAAGTASADTLPTDTSAAVTANTDQTSSSTDSQTVVLGKTASESAASTASNSASTSSVSDVDSAASSSSADSSSASTTNTLNSATVTSSAAASASAVTQSAVVSPKVNVLTASTTNSSVEIPANVARNYAGVAWTNYTDGIYSDSTYYNGKSITNGVLNISSTDPQPKNWTITLNQPSSDIPVPKFSDSDSKTYYTFASVKYISGDTEVGNYVATKNLTDNQVIVTYFEKTGDTYVQKESVQLTQGQTTTLGSVSIDYPSSIVFTPNAGSTMQLVYHYLSSASTSPAQKVTISVPKYTEQTIEFIDITTGENVFTPIKRQILVGSQYKTVPFSAAGYEIIAPSNASGTVSTSAYGGKGYVYTGTATTRQGVVVNYKVTITADDGTASISAQSVYNGKTNDLLINDGKTSSKVATGIKPGKTVDIIIPPYESSTGTSTNGTTITLANNWKPNTRNIVYYYKQIISPISKNSNQTVVYQGAGDATPPDENQSYIFYGELNEATGAKEWSEDSYTYGDTDVPEVDGYYADMAVAPGQTVTPDNPDATVTVTYKPLGKIIPVDDEGNEISGAPTPTYNNDKTDPTKAATTKTPDIKGYRTEQVEVTPNNPGEDTKVTYTQIIDQKEVPTSQTVKYEGAGDQTPKSKKQDDFTFYKYTNEATGVVFWNVTNHTYDSVDTPVVDGYYANTAKVAGQTVTHDNPNVEVTVTYKPMGKIIPVDDEGNEISGAPTPTYNNDKTDPTKAATTKTPDIKGYRTEQVEVTPNNPGEDTKVTYTQIIDQKEVPTSQTVKYEGAGDQTPKSKKQDDFTFYKYTNEATGVVFWNVTNHTYDSVDTPVVDGYYANTAKVAGQTVTHDNPNVEVTVTYKPMGKIIPVDDEGNEISGAPTPTYNNDKTDPTKAATTKTPDIKGYRTEQVEVTPNNPGEDTKVTYTQIIDQKEVPTSQTVKYEGAGDQTPKSKKQDDFTFYKYTNEATGVVFWNVTNHTYDSVDTPVVDGYYANTAKVAGQTVTHDNPNVEVTVTYKPMGKIIPVDENHNPISGASTPTYNNDKIDPTKGTTTTVPDIPGYTTTVTEVTPNDPGANTEVVYTPAMKNASQATKLTVKYEGAGDKTPKDNIQNDYTFTGKTNEATGVTTWDEESHTYKPVPTPVIDGYYADVASVDNVVLTPDHPTAEVTVKYRALGRIVPVDPEGNVIPNAPMPTYNNDKTDPTKTTATPVPEIPGYTTKETSVTPTDPGANTKVVYTPAMKNASQATKLTVKYEGAGDKTPADNVQDDYTFTGKTNEVTGVTTWDEENHTYKPVPTPVIDGYYADVASVDNVVLTPDHPTAEVTVKYRELGRIVPVDPDGNVIPNAPMPTYNNDPNDPTKGTTTTVPDIPGYTTTVTEVTPDDPGSNTNVIYTPIITSASQATKLVVKYEGAGAKTPKDNIQDDYTFTGETNEATGVTTWDEESHTYKSVSTPVIDGYYADVASVDDTVVTPDNPNKVITVTYKPMGKIIPIDSAGKPIPGAETPTYNNDQKDPTKATTTETPNIKGYNKEKTSVTPDVPGGDTPVVYTPIISTNKVPSSQIINYVGAGDQTPKPSVQNDFTFTGETNEATGKTTWNAEEHTYNSVKTPAIPGYYADVANVDGAKVTPDNPTSITTVIYHRLGQIIPVDPDGNPIPNAPTPMYNNDPNDPTKGTTTPVPDIPGYTPKVTEVTPSDPGTNTNVIYTPIMKNVSQDTKLTVKYEGAGDQTPKDDVQNDFTFTGKTNEATGVTTWDEENHSYKAVKTPVIPGYYADVTSVDNIVLTPDHPTEEVTVKYRALGRIVPVDPEGNVIPNAPMPTYNNDPNDPTKGITTTVPDIPGYTPKVTEVTPSDPGTNTNVVYTPIINTVKVPTSQTVKYEGAGDQTPKDNVQNDFTFTGKTNEATGVTTWDEENHSYKPVKTPVIPGYYADVTSVDNIVLTPDHPTAEVTVKYRELGRIVPVDSEGNVIPNAPMPTYNNDPNDPTKGITTPVPEIPGYTTTVTEVTPNDPGANTQITYTPIMTKVSQTTSQVVKYEGAGDQTPAESIQNDYMFTGEKNEATGEVTWTEQNHSYQGVPTPVIPGYYADIEYVAGAEVTPDNPVSTTIVTYHKLGRLIPVDPNGNPIPNAPTPTYNNDPNNPTQGFDTPVPDIPGYKKTIENITPNDPGSDTKVVYVPIKSDGNGTTPSKPDNSTPAGPEQPSSANGNGTVTNENQTGNQSTTGSATANNGQNQSTQAQSLPQTGNDRQEAKGLISLGIASFLGMLGLTGYKKKQER</sequence>
<feature type="region of interest" description="Disordered" evidence="5">
    <location>
        <begin position="74"/>
        <end position="108"/>
    </location>
</feature>
<evidence type="ECO:0000256" key="1">
    <source>
        <dbReference type="ARBA" id="ARBA00022512"/>
    </source>
</evidence>
<feature type="region of interest" description="Disordered" evidence="5">
    <location>
        <begin position="1061"/>
        <end position="1091"/>
    </location>
</feature>
<comment type="caution">
    <text evidence="7">The sequence shown here is derived from an EMBL/GenBank/DDBJ whole genome shotgun (WGS) entry which is preliminary data.</text>
</comment>
<dbReference type="InterPro" id="IPR041495">
    <property type="entry name" value="Mub_B2"/>
</dbReference>
<dbReference type="Proteomes" id="UP001456307">
    <property type="component" value="Unassembled WGS sequence"/>
</dbReference>
<feature type="region of interest" description="Disordered" evidence="5">
    <location>
        <begin position="1694"/>
        <end position="1730"/>
    </location>
</feature>
<gene>
    <name evidence="7" type="ORF">AAVZ08_10930</name>
</gene>
<dbReference type="InterPro" id="IPR019931">
    <property type="entry name" value="LPXTG_anchor"/>
</dbReference>
<feature type="region of interest" description="Disordered" evidence="5">
    <location>
        <begin position="898"/>
        <end position="927"/>
    </location>
</feature>
<feature type="region of interest" description="Disordered" evidence="5">
    <location>
        <begin position="1525"/>
        <end position="1551"/>
    </location>
</feature>